<evidence type="ECO:0000256" key="5">
    <source>
        <dbReference type="ARBA" id="ARBA00022725"/>
    </source>
</evidence>
<gene>
    <name evidence="14" type="primary">OR51E1</name>
</gene>
<dbReference type="InterPro" id="IPR000725">
    <property type="entry name" value="Olfact_rcpt"/>
</dbReference>
<evidence type="ECO:0000256" key="1">
    <source>
        <dbReference type="ARBA" id="ARBA00003929"/>
    </source>
</evidence>
<feature type="transmembrane region" description="Helical" evidence="12">
    <location>
        <begin position="292"/>
        <end position="318"/>
    </location>
</feature>
<keyword evidence="5" id="KW-0552">Olfaction</keyword>
<evidence type="ECO:0000313" key="15">
    <source>
        <dbReference type="Proteomes" id="UP000002281"/>
    </source>
</evidence>
<feature type="domain" description="G-protein coupled receptors family 1 profile" evidence="13">
    <location>
        <begin position="137"/>
        <end position="387"/>
    </location>
</feature>
<evidence type="ECO:0000256" key="4">
    <source>
        <dbReference type="ARBA" id="ARBA00022692"/>
    </source>
</evidence>
<evidence type="ECO:0000256" key="6">
    <source>
        <dbReference type="ARBA" id="ARBA00022989"/>
    </source>
</evidence>
<feature type="transmembrane region" description="Helical" evidence="12">
    <location>
        <begin position="121"/>
        <end position="144"/>
    </location>
</feature>
<evidence type="ECO:0000256" key="2">
    <source>
        <dbReference type="ARBA" id="ARBA00004141"/>
    </source>
</evidence>
<evidence type="ECO:0000256" key="7">
    <source>
        <dbReference type="ARBA" id="ARBA00023040"/>
    </source>
</evidence>
<feature type="transmembrane region" description="Helical" evidence="12">
    <location>
        <begin position="367"/>
        <end position="389"/>
    </location>
</feature>
<comment type="similarity">
    <text evidence="11">Belongs to the G-protein coupled receptor 1 family.</text>
</comment>
<keyword evidence="10 11" id="KW-0807">Transducer</keyword>
<evidence type="ECO:0000256" key="11">
    <source>
        <dbReference type="RuleBase" id="RU000688"/>
    </source>
</evidence>
<keyword evidence="9 11" id="KW-0675">Receptor</keyword>
<keyword evidence="6 12" id="KW-1133">Transmembrane helix</keyword>
<dbReference type="FunFam" id="1.20.1070.10:FF:000002">
    <property type="entry name" value="Olfactory receptor"/>
    <property type="match status" value="1"/>
</dbReference>
<evidence type="ECO:0000256" key="9">
    <source>
        <dbReference type="ARBA" id="ARBA00023170"/>
    </source>
</evidence>
<feature type="transmembrane region" description="Helical" evidence="12">
    <location>
        <begin position="156"/>
        <end position="174"/>
    </location>
</feature>
<dbReference type="PROSITE" id="PS00237">
    <property type="entry name" value="G_PROTEIN_RECEP_F1_1"/>
    <property type="match status" value="1"/>
</dbReference>
<evidence type="ECO:0000259" key="13">
    <source>
        <dbReference type="PROSITE" id="PS50262"/>
    </source>
</evidence>
<comment type="function">
    <text evidence="1">Putative odorant or sperm cell receptor.</text>
</comment>
<dbReference type="PRINTS" id="PR00237">
    <property type="entry name" value="GPCRRHODOPSN"/>
</dbReference>
<dbReference type="GO" id="GO:0004930">
    <property type="term" value="F:G protein-coupled receptor activity"/>
    <property type="evidence" value="ECO:0007669"/>
    <property type="project" value="UniProtKB-KW"/>
</dbReference>
<keyword evidence="4 11" id="KW-0812">Transmembrane</keyword>
<organism evidence="14 15">
    <name type="scientific">Equus caballus</name>
    <name type="common">Horse</name>
    <dbReference type="NCBI Taxonomy" id="9796"/>
    <lineage>
        <taxon>Eukaryota</taxon>
        <taxon>Metazoa</taxon>
        <taxon>Chordata</taxon>
        <taxon>Craniata</taxon>
        <taxon>Vertebrata</taxon>
        <taxon>Euteleostomi</taxon>
        <taxon>Mammalia</taxon>
        <taxon>Eutheria</taxon>
        <taxon>Laurasiatheria</taxon>
        <taxon>Perissodactyla</taxon>
        <taxon>Equidae</taxon>
        <taxon>Equus</taxon>
    </lineage>
</organism>
<dbReference type="AlphaFoldDB" id="A0A9L0SCJ7"/>
<dbReference type="Ensembl" id="ENSECAT00000128357.1">
    <property type="protein sequence ID" value="ENSECAP00000073850.1"/>
    <property type="gene ID" value="ENSECAG00000000980.4"/>
</dbReference>
<keyword evidence="8 12" id="KW-0472">Membrane</keyword>
<name>A0A9L0SCJ7_HORSE</name>
<protein>
    <submittedName>
        <fullName evidence="14">Olfactory receptor family 51 subfamily E member 1</fullName>
    </submittedName>
</protein>
<keyword evidence="7 11" id="KW-0297">G-protein coupled receptor</keyword>
<dbReference type="Pfam" id="PF13853">
    <property type="entry name" value="7tm_4"/>
    <property type="match status" value="1"/>
</dbReference>
<accession>A0A9L0SCJ7</accession>
<feature type="transmembrane region" description="Helical" evidence="12">
    <location>
        <begin position="330"/>
        <end position="355"/>
    </location>
</feature>
<dbReference type="InterPro" id="IPR000276">
    <property type="entry name" value="GPCR_Rhodpsn"/>
</dbReference>
<evidence type="ECO:0000256" key="12">
    <source>
        <dbReference type="SAM" id="Phobius"/>
    </source>
</evidence>
<dbReference type="Gene3D" id="1.20.1070.10">
    <property type="entry name" value="Rhodopsin 7-helix transmembrane proteins"/>
    <property type="match status" value="1"/>
</dbReference>
<reference evidence="14" key="2">
    <citation type="submission" date="2025-08" db="UniProtKB">
        <authorList>
            <consortium name="Ensembl"/>
        </authorList>
    </citation>
    <scope>IDENTIFICATION</scope>
    <source>
        <strain evidence="14">Thoroughbred</strain>
    </source>
</reference>
<dbReference type="InterPro" id="IPR017452">
    <property type="entry name" value="GPCR_Rhodpsn_7TM"/>
</dbReference>
<reference evidence="14 15" key="1">
    <citation type="journal article" date="2009" name="Science">
        <title>Genome sequence, comparative analysis, and population genetics of the domestic horse.</title>
        <authorList>
            <consortium name="Broad Institute Genome Sequencing Platform"/>
            <consortium name="Broad Institute Whole Genome Assembly Team"/>
            <person name="Wade C.M."/>
            <person name="Giulotto E."/>
            <person name="Sigurdsson S."/>
            <person name="Zoli M."/>
            <person name="Gnerre S."/>
            <person name="Imsland F."/>
            <person name="Lear T.L."/>
            <person name="Adelson D.L."/>
            <person name="Bailey E."/>
            <person name="Bellone R.R."/>
            <person name="Bloecker H."/>
            <person name="Distl O."/>
            <person name="Edgar R.C."/>
            <person name="Garber M."/>
            <person name="Leeb T."/>
            <person name="Mauceli E."/>
            <person name="MacLeod J.N."/>
            <person name="Penedo M.C.T."/>
            <person name="Raison J.M."/>
            <person name="Sharpe T."/>
            <person name="Vogel J."/>
            <person name="Andersson L."/>
            <person name="Antczak D.F."/>
            <person name="Biagi T."/>
            <person name="Binns M.M."/>
            <person name="Chowdhary B.P."/>
            <person name="Coleman S.J."/>
            <person name="Della Valle G."/>
            <person name="Fryc S."/>
            <person name="Guerin G."/>
            <person name="Hasegawa T."/>
            <person name="Hill E.W."/>
            <person name="Jurka J."/>
            <person name="Kiialainen A."/>
            <person name="Lindgren G."/>
            <person name="Liu J."/>
            <person name="Magnani E."/>
            <person name="Mickelson J.R."/>
            <person name="Murray J."/>
            <person name="Nergadze S.G."/>
            <person name="Onofrio R."/>
            <person name="Pedroni S."/>
            <person name="Piras M.F."/>
            <person name="Raudsepp T."/>
            <person name="Rocchi M."/>
            <person name="Roeed K.H."/>
            <person name="Ryder O.A."/>
            <person name="Searle S."/>
            <person name="Skow L."/>
            <person name="Swinburne J.E."/>
            <person name="Syvaenen A.C."/>
            <person name="Tozaki T."/>
            <person name="Valberg S.J."/>
            <person name="Vaudin M."/>
            <person name="White J.R."/>
            <person name="Zody M.C."/>
            <person name="Lander E.S."/>
            <person name="Lindblad-Toh K."/>
        </authorList>
    </citation>
    <scope>NUCLEOTIDE SEQUENCE [LARGE SCALE GENOMIC DNA]</scope>
    <source>
        <strain evidence="14 15">Thoroughbred</strain>
    </source>
</reference>
<sequence length="411" mass="46055">MGVTCRLLNRSLTCPVLLFRWQQCGRWIEISGFGGEEAYLPRTQKPRRTPDPQLAAEGYLLIDLLGSPPLPSREKQRREEPLPAWHWSQLSFLTMVVPSGNESSATYFILIGLPGLEEAQFWLAFPLFSLYVIAVLGNLMIIYVVRTEHSLHEPMYIFLCMLSGLDILISTSSMPKMMAIFWFNSTTIQFDACLLQMFAIHSLSGMESTVLLAMAFDRYVAICHPLRHATVLTLPRVTKIGMAAVVRGAALMAPLPVFIKQLPFCHSNILSHSYCLHQDVMKLACADIRVNIIYGLIVIISAIGLDSLLISLSYLLILKTVLGLTREAQAKAFGTCVSHVCAVFIFYVPFIGLSIVHRFGKPHDSLLPIIMANTYLLVPPVLNPIVYGVKTKEIRQRIIRLFHVTTHTSDP</sequence>
<dbReference type="PRINTS" id="PR00245">
    <property type="entry name" value="OLFACTORYR"/>
</dbReference>
<evidence type="ECO:0000256" key="3">
    <source>
        <dbReference type="ARBA" id="ARBA00022606"/>
    </source>
</evidence>
<dbReference type="Proteomes" id="UP000002281">
    <property type="component" value="Chromosome 7"/>
</dbReference>
<dbReference type="GO" id="GO:0004984">
    <property type="term" value="F:olfactory receptor activity"/>
    <property type="evidence" value="ECO:0007669"/>
    <property type="project" value="InterPro"/>
</dbReference>
<dbReference type="PANTHER" id="PTHR26450">
    <property type="entry name" value="OLFACTORY RECEPTOR 56B1-RELATED"/>
    <property type="match status" value="1"/>
</dbReference>
<proteinExistence type="inferred from homology"/>
<dbReference type="SUPFAM" id="SSF81321">
    <property type="entry name" value="Family A G protein-coupled receptor-like"/>
    <property type="match status" value="1"/>
</dbReference>
<reference evidence="14" key="3">
    <citation type="submission" date="2025-09" db="UniProtKB">
        <authorList>
            <consortium name="Ensembl"/>
        </authorList>
    </citation>
    <scope>IDENTIFICATION</scope>
    <source>
        <strain evidence="14">Thoroughbred</strain>
    </source>
</reference>
<evidence type="ECO:0000256" key="10">
    <source>
        <dbReference type="ARBA" id="ARBA00023224"/>
    </source>
</evidence>
<dbReference type="GO" id="GO:0071396">
    <property type="term" value="P:cellular response to lipid"/>
    <property type="evidence" value="ECO:0007669"/>
    <property type="project" value="UniProtKB-ARBA"/>
</dbReference>
<evidence type="ECO:0000256" key="8">
    <source>
        <dbReference type="ARBA" id="ARBA00023136"/>
    </source>
</evidence>
<comment type="subcellular location">
    <subcellularLocation>
        <location evidence="2">Membrane</location>
        <topology evidence="2">Multi-pass membrane protein</topology>
    </subcellularLocation>
</comment>
<evidence type="ECO:0000313" key="14">
    <source>
        <dbReference type="Ensembl" id="ENSECAP00000073850.1"/>
    </source>
</evidence>
<dbReference type="PANTHER" id="PTHR26450:SF167">
    <property type="entry name" value="OLFACTORY RECEPTOR 51E1"/>
    <property type="match status" value="1"/>
</dbReference>
<dbReference type="CDD" id="cd15222">
    <property type="entry name" value="7tmA_OR51-like"/>
    <property type="match status" value="1"/>
</dbReference>
<feature type="transmembrane region" description="Helical" evidence="12">
    <location>
        <begin position="237"/>
        <end position="259"/>
    </location>
</feature>
<dbReference type="GO" id="GO:0005886">
    <property type="term" value="C:plasma membrane"/>
    <property type="evidence" value="ECO:0007669"/>
    <property type="project" value="UniProtKB-ARBA"/>
</dbReference>
<keyword evidence="3" id="KW-0716">Sensory transduction</keyword>
<dbReference type="GeneTree" id="ENSGT01150000286905"/>
<keyword evidence="15" id="KW-1185">Reference proteome</keyword>
<dbReference type="PROSITE" id="PS50262">
    <property type="entry name" value="G_PROTEIN_RECEP_F1_2"/>
    <property type="match status" value="1"/>
</dbReference>
<feature type="transmembrane region" description="Helical" evidence="12">
    <location>
        <begin position="194"/>
        <end position="216"/>
    </location>
</feature>
<dbReference type="InterPro" id="IPR050402">
    <property type="entry name" value="OR51/52/56-like"/>
</dbReference>